<dbReference type="Proteomes" id="UP000051054">
    <property type="component" value="Unassembled WGS sequence"/>
</dbReference>
<dbReference type="SUPFAM" id="SSF46785">
    <property type="entry name" value="Winged helix' DNA-binding domain"/>
    <property type="match status" value="1"/>
</dbReference>
<dbReference type="AlphaFoldDB" id="A0A0R1WTL6"/>
<dbReference type="STRING" id="1423755.FC40_GL000456"/>
<dbReference type="GO" id="GO:0003677">
    <property type="term" value="F:DNA binding"/>
    <property type="evidence" value="ECO:0007669"/>
    <property type="project" value="UniProtKB-KW"/>
</dbReference>
<dbReference type="PATRIC" id="fig|1423755.3.peg.506"/>
<evidence type="ECO:0000256" key="1">
    <source>
        <dbReference type="ARBA" id="ARBA00023015"/>
    </source>
</evidence>
<sequence length="248" mass="28948">MKKSLKKKVKLMKYLDIANEINQRITDRVYEEQLPSEAQLMEEFSSGRNTIRSAISLLANHGIIRRHQGSGYFVNQDLFETGRNITMLTNKNSLNTNQPDKQIKSKVINFTSRLTTPKEDQIFGCQKKSPVYEVHRLRYIVEDNAFLSFEKAVFLKELIPYLDETIAQNSIFRFIKKQYDIEVLHSDDFLSVGLADEEFAEKTGQAVGSPYLLVKEINFTKKNKVFNYSHSYYSPDREYYYHLANTLK</sequence>
<dbReference type="PROSITE" id="PS50949">
    <property type="entry name" value="HTH_GNTR"/>
    <property type="match status" value="1"/>
</dbReference>
<dbReference type="InterPro" id="IPR050679">
    <property type="entry name" value="Bact_HTH_transcr_reg"/>
</dbReference>
<dbReference type="InterPro" id="IPR036388">
    <property type="entry name" value="WH-like_DNA-bd_sf"/>
</dbReference>
<dbReference type="SMART" id="SM00866">
    <property type="entry name" value="UTRA"/>
    <property type="match status" value="1"/>
</dbReference>
<keyword evidence="2" id="KW-0238">DNA-binding</keyword>
<reference evidence="5 6" key="1">
    <citation type="journal article" date="2015" name="Genome Announc.">
        <title>Expanding the biotechnology potential of lactobacilli through comparative genomics of 213 strains and associated genera.</title>
        <authorList>
            <person name="Sun Z."/>
            <person name="Harris H.M."/>
            <person name="McCann A."/>
            <person name="Guo C."/>
            <person name="Argimon S."/>
            <person name="Zhang W."/>
            <person name="Yang X."/>
            <person name="Jeffery I.B."/>
            <person name="Cooney J.C."/>
            <person name="Kagawa T.F."/>
            <person name="Liu W."/>
            <person name="Song Y."/>
            <person name="Salvetti E."/>
            <person name="Wrobel A."/>
            <person name="Rasinkangas P."/>
            <person name="Parkhill J."/>
            <person name="Rea M.C."/>
            <person name="O'Sullivan O."/>
            <person name="Ritari J."/>
            <person name="Douillard F.P."/>
            <person name="Paul Ross R."/>
            <person name="Yang R."/>
            <person name="Briner A.E."/>
            <person name="Felis G.E."/>
            <person name="de Vos W.M."/>
            <person name="Barrangou R."/>
            <person name="Klaenhammer T.R."/>
            <person name="Caufield P.W."/>
            <person name="Cui Y."/>
            <person name="Zhang H."/>
            <person name="O'Toole P.W."/>
        </authorList>
    </citation>
    <scope>NUCLEOTIDE SEQUENCE [LARGE SCALE GENOMIC DNA]</scope>
    <source>
        <strain evidence="5 6">DSM 18933</strain>
    </source>
</reference>
<dbReference type="Pfam" id="PF00392">
    <property type="entry name" value="GntR"/>
    <property type="match status" value="1"/>
</dbReference>
<keyword evidence="6" id="KW-1185">Reference proteome</keyword>
<dbReference type="InterPro" id="IPR011663">
    <property type="entry name" value="UTRA"/>
</dbReference>
<organism evidence="5 6">
    <name type="scientific">Ligilactobacillus hayakitensis DSM 18933 = JCM 14209</name>
    <dbReference type="NCBI Taxonomy" id="1423755"/>
    <lineage>
        <taxon>Bacteria</taxon>
        <taxon>Bacillati</taxon>
        <taxon>Bacillota</taxon>
        <taxon>Bacilli</taxon>
        <taxon>Lactobacillales</taxon>
        <taxon>Lactobacillaceae</taxon>
        <taxon>Ligilactobacillus</taxon>
    </lineage>
</organism>
<dbReference type="Gene3D" id="1.10.10.10">
    <property type="entry name" value="Winged helix-like DNA-binding domain superfamily/Winged helix DNA-binding domain"/>
    <property type="match status" value="1"/>
</dbReference>
<comment type="caution">
    <text evidence="5">The sequence shown here is derived from an EMBL/GenBank/DDBJ whole genome shotgun (WGS) entry which is preliminary data.</text>
</comment>
<gene>
    <name evidence="5" type="ORF">FC40_GL000456</name>
</gene>
<evidence type="ECO:0000259" key="4">
    <source>
        <dbReference type="PROSITE" id="PS50949"/>
    </source>
</evidence>
<feature type="domain" description="HTH gntR-type" evidence="4">
    <location>
        <begin position="11"/>
        <end position="77"/>
    </location>
</feature>
<protein>
    <submittedName>
        <fullName evidence="5">Transcriptional regulator, GntR family</fullName>
    </submittedName>
</protein>
<dbReference type="GO" id="GO:0045892">
    <property type="term" value="P:negative regulation of DNA-templated transcription"/>
    <property type="evidence" value="ECO:0007669"/>
    <property type="project" value="TreeGrafter"/>
</dbReference>
<dbReference type="PRINTS" id="PR00035">
    <property type="entry name" value="HTHGNTR"/>
</dbReference>
<dbReference type="InterPro" id="IPR000524">
    <property type="entry name" value="Tscrpt_reg_HTH_GntR"/>
</dbReference>
<name>A0A0R1WTL6_9LACO</name>
<evidence type="ECO:0000313" key="5">
    <source>
        <dbReference type="EMBL" id="KRM19163.1"/>
    </source>
</evidence>
<dbReference type="SUPFAM" id="SSF64288">
    <property type="entry name" value="Chorismate lyase-like"/>
    <property type="match status" value="1"/>
</dbReference>
<dbReference type="eggNOG" id="COG2188">
    <property type="taxonomic scope" value="Bacteria"/>
</dbReference>
<dbReference type="InterPro" id="IPR036390">
    <property type="entry name" value="WH_DNA-bd_sf"/>
</dbReference>
<dbReference type="PANTHER" id="PTHR44846">
    <property type="entry name" value="MANNOSYL-D-GLYCERATE TRANSPORT/METABOLISM SYSTEM REPRESSOR MNGR-RELATED"/>
    <property type="match status" value="1"/>
</dbReference>
<dbReference type="EMBL" id="AZGD01000087">
    <property type="protein sequence ID" value="KRM19163.1"/>
    <property type="molecule type" value="Genomic_DNA"/>
</dbReference>
<keyword evidence="3" id="KW-0804">Transcription</keyword>
<evidence type="ECO:0000313" key="6">
    <source>
        <dbReference type="Proteomes" id="UP000051054"/>
    </source>
</evidence>
<dbReference type="Pfam" id="PF07702">
    <property type="entry name" value="UTRA"/>
    <property type="match status" value="1"/>
</dbReference>
<proteinExistence type="predicted"/>
<evidence type="ECO:0000256" key="3">
    <source>
        <dbReference type="ARBA" id="ARBA00023163"/>
    </source>
</evidence>
<dbReference type="OrthoDB" id="9816541at2"/>
<accession>A0A0R1WTL6</accession>
<evidence type="ECO:0000256" key="2">
    <source>
        <dbReference type="ARBA" id="ARBA00023125"/>
    </source>
</evidence>
<keyword evidence="1" id="KW-0805">Transcription regulation</keyword>
<dbReference type="PANTHER" id="PTHR44846:SF4">
    <property type="entry name" value="HTH GNTR-TYPE DOMAIN-CONTAINING PROTEIN"/>
    <property type="match status" value="1"/>
</dbReference>
<dbReference type="CDD" id="cd07377">
    <property type="entry name" value="WHTH_GntR"/>
    <property type="match status" value="1"/>
</dbReference>
<dbReference type="GO" id="GO:0003700">
    <property type="term" value="F:DNA-binding transcription factor activity"/>
    <property type="evidence" value="ECO:0007669"/>
    <property type="project" value="InterPro"/>
</dbReference>
<dbReference type="SMART" id="SM00345">
    <property type="entry name" value="HTH_GNTR"/>
    <property type="match status" value="1"/>
</dbReference>
<dbReference type="Gene3D" id="3.40.1410.10">
    <property type="entry name" value="Chorismate lyase-like"/>
    <property type="match status" value="1"/>
</dbReference>
<dbReference type="InterPro" id="IPR028978">
    <property type="entry name" value="Chorismate_lyase_/UTRA_dom_sf"/>
</dbReference>